<sequence>MAAVLAVASHGADAASRMLARSLARNAEAWTAASEDFPVGSHQEWSAWCEAFKTFLLSVPGVVSVATALGGVSGVPSRGPCLRVVYAYKRLGARQLLHLCSCSGWLIRWCPGGEAMFGQAAAAATALQLQKRRVLAATLPTALIVLVTMIIPSHYLPLLLAESFLPGLSYLLLLVALLSAFVVYVAGVSIHQGALAALRRGTADMLTQQQVAALASLPPVYLPVELLHVGDIARVPLGAAVPADGLQLNKEVVLVSESLLTGESRPVSKGCGDAILGGCLVVGAAASAATSTVSNTALELSSVSDSPRVSPLPFLHLPRETVEGNPTTARILLALQFAVSVLAIACPCALGLAAPTAQLVCSGVASRYGLLVRDAAAFESALRLKTFVFDKTGTLTTGKASLLA</sequence>
<accession>A0A1D3CWS6</accession>
<dbReference type="Pfam" id="PF00122">
    <property type="entry name" value="E1-E2_ATPase"/>
    <property type="match status" value="1"/>
</dbReference>
<dbReference type="InterPro" id="IPR059000">
    <property type="entry name" value="ATPase_P-type_domA"/>
</dbReference>
<name>A0A1D3CWS6_9EIME</name>
<dbReference type="GO" id="GO:0043682">
    <property type="term" value="F:P-type divalent copper transporter activity"/>
    <property type="evidence" value="ECO:0007669"/>
    <property type="project" value="TreeGrafter"/>
</dbReference>
<evidence type="ECO:0000256" key="3">
    <source>
        <dbReference type="ARBA" id="ARBA00022692"/>
    </source>
</evidence>
<evidence type="ECO:0000256" key="1">
    <source>
        <dbReference type="ARBA" id="ARBA00004370"/>
    </source>
</evidence>
<dbReference type="SUPFAM" id="SSF81653">
    <property type="entry name" value="Calcium ATPase, transduction domain A"/>
    <property type="match status" value="1"/>
</dbReference>
<protein>
    <submittedName>
        <fullName evidence="10">P-ATPase superfamily heavy metal transporter</fullName>
    </submittedName>
</protein>
<dbReference type="InParanoid" id="A0A1D3CWS6"/>
<feature type="domain" description="P-type ATPase A" evidence="9">
    <location>
        <begin position="220"/>
        <end position="297"/>
    </location>
</feature>
<dbReference type="PANTHER" id="PTHR43520">
    <property type="entry name" value="ATP7, ISOFORM B"/>
    <property type="match status" value="1"/>
</dbReference>
<comment type="subcellular location">
    <subcellularLocation>
        <location evidence="1">Membrane</location>
    </subcellularLocation>
</comment>
<dbReference type="InterPro" id="IPR008250">
    <property type="entry name" value="ATPase_P-typ_transduc_dom_A_sf"/>
</dbReference>
<keyword evidence="5" id="KW-1278">Translocase</keyword>
<feature type="transmembrane region" description="Helical" evidence="8">
    <location>
        <begin position="168"/>
        <end position="190"/>
    </location>
</feature>
<feature type="transmembrane region" description="Helical" evidence="8">
    <location>
        <begin position="134"/>
        <end position="156"/>
    </location>
</feature>
<dbReference type="Gene3D" id="2.70.150.10">
    <property type="entry name" value="Calcium-transporting ATPase, cytoplasmic transduction domain A"/>
    <property type="match status" value="1"/>
</dbReference>
<evidence type="ECO:0000256" key="7">
    <source>
        <dbReference type="ARBA" id="ARBA00023136"/>
    </source>
</evidence>
<feature type="transmembrane region" description="Helical" evidence="8">
    <location>
        <begin position="331"/>
        <end position="354"/>
    </location>
</feature>
<keyword evidence="7 8" id="KW-0472">Membrane</keyword>
<comment type="similarity">
    <text evidence="2">Belongs to the cation transport ATPase (P-type) (TC 3.A.3) family. Type IB subfamily.</text>
</comment>
<reference evidence="10 11" key="1">
    <citation type="journal article" date="2016" name="BMC Genomics">
        <title>Comparative genomics reveals Cyclospora cayetanensis possesses coccidia-like metabolism and invasion components but unique surface antigens.</title>
        <authorList>
            <person name="Liu S."/>
            <person name="Wang L."/>
            <person name="Zheng H."/>
            <person name="Xu Z."/>
            <person name="Roellig D.M."/>
            <person name="Li N."/>
            <person name="Frace M.A."/>
            <person name="Tang K."/>
            <person name="Arrowood M.J."/>
            <person name="Moss D.M."/>
            <person name="Zhang L."/>
            <person name="Feng Y."/>
            <person name="Xiao L."/>
        </authorList>
    </citation>
    <scope>NUCLEOTIDE SEQUENCE [LARGE SCALE GENOMIC DNA]</scope>
    <source>
        <strain evidence="10 11">CHN_HEN01</strain>
    </source>
</reference>
<dbReference type="PANTHER" id="PTHR43520:SF8">
    <property type="entry name" value="P-TYPE CU(+) TRANSPORTER"/>
    <property type="match status" value="1"/>
</dbReference>
<dbReference type="PRINTS" id="PR00119">
    <property type="entry name" value="CATATPASE"/>
</dbReference>
<keyword evidence="11" id="KW-1185">Reference proteome</keyword>
<keyword evidence="4" id="KW-0479">Metal-binding</keyword>
<dbReference type="VEuPathDB" id="ToxoDB:LOC34620098"/>
<proteinExistence type="inferred from homology"/>
<evidence type="ECO:0000256" key="4">
    <source>
        <dbReference type="ARBA" id="ARBA00022723"/>
    </source>
</evidence>
<keyword evidence="6 8" id="KW-1133">Transmembrane helix</keyword>
<dbReference type="InterPro" id="IPR023214">
    <property type="entry name" value="HAD_sf"/>
</dbReference>
<dbReference type="Gene3D" id="1.20.1110.10">
    <property type="entry name" value="Calcium-transporting ATPase, transmembrane domain"/>
    <property type="match status" value="1"/>
</dbReference>
<organism evidence="10 11">
    <name type="scientific">Cyclospora cayetanensis</name>
    <dbReference type="NCBI Taxonomy" id="88456"/>
    <lineage>
        <taxon>Eukaryota</taxon>
        <taxon>Sar</taxon>
        <taxon>Alveolata</taxon>
        <taxon>Apicomplexa</taxon>
        <taxon>Conoidasida</taxon>
        <taxon>Coccidia</taxon>
        <taxon>Eucoccidiorida</taxon>
        <taxon>Eimeriorina</taxon>
        <taxon>Eimeriidae</taxon>
        <taxon>Cyclospora</taxon>
    </lineage>
</organism>
<evidence type="ECO:0000259" key="9">
    <source>
        <dbReference type="Pfam" id="PF00122"/>
    </source>
</evidence>
<dbReference type="GO" id="GO:0005507">
    <property type="term" value="F:copper ion binding"/>
    <property type="evidence" value="ECO:0007669"/>
    <property type="project" value="TreeGrafter"/>
</dbReference>
<dbReference type="PROSITE" id="PS00154">
    <property type="entry name" value="ATPASE_E1_E2"/>
    <property type="match status" value="1"/>
</dbReference>
<evidence type="ECO:0000313" key="11">
    <source>
        <dbReference type="Proteomes" id="UP000095192"/>
    </source>
</evidence>
<evidence type="ECO:0000256" key="6">
    <source>
        <dbReference type="ARBA" id="ARBA00022989"/>
    </source>
</evidence>
<dbReference type="Proteomes" id="UP000095192">
    <property type="component" value="Unassembled WGS sequence"/>
</dbReference>
<evidence type="ECO:0000313" key="10">
    <source>
        <dbReference type="EMBL" id="OEH75646.1"/>
    </source>
</evidence>
<comment type="caution">
    <text evidence="10">The sequence shown here is derived from an EMBL/GenBank/DDBJ whole genome shotgun (WGS) entry which is preliminary data.</text>
</comment>
<dbReference type="InterPro" id="IPR018303">
    <property type="entry name" value="ATPase_P-typ_P_site"/>
</dbReference>
<dbReference type="GO" id="GO:0055070">
    <property type="term" value="P:copper ion homeostasis"/>
    <property type="evidence" value="ECO:0007669"/>
    <property type="project" value="TreeGrafter"/>
</dbReference>
<evidence type="ECO:0000256" key="2">
    <source>
        <dbReference type="ARBA" id="ARBA00006024"/>
    </source>
</evidence>
<gene>
    <name evidence="10" type="ORF">cyc_06640</name>
</gene>
<dbReference type="VEuPathDB" id="ToxoDB:cyc_06640"/>
<evidence type="ECO:0000256" key="5">
    <source>
        <dbReference type="ARBA" id="ARBA00022967"/>
    </source>
</evidence>
<dbReference type="Gene3D" id="3.40.50.1000">
    <property type="entry name" value="HAD superfamily/HAD-like"/>
    <property type="match status" value="1"/>
</dbReference>
<keyword evidence="3 8" id="KW-0812">Transmembrane</keyword>
<dbReference type="AlphaFoldDB" id="A0A1D3CWS6"/>
<dbReference type="GO" id="GO:0016020">
    <property type="term" value="C:membrane"/>
    <property type="evidence" value="ECO:0007669"/>
    <property type="project" value="UniProtKB-SubCell"/>
</dbReference>
<evidence type="ECO:0000256" key="8">
    <source>
        <dbReference type="SAM" id="Phobius"/>
    </source>
</evidence>
<dbReference type="EMBL" id="JROU02001677">
    <property type="protein sequence ID" value="OEH75646.1"/>
    <property type="molecule type" value="Genomic_DNA"/>
</dbReference>